<reference evidence="1 2" key="1">
    <citation type="submission" date="2014-07" db="EMBL/GenBank/DDBJ databases">
        <title>The Complete Genome of Enterotoxigenic Escherichia coli Siphophage Seurat.</title>
        <authorList>
            <person name="Doan D.P."/>
            <person name="Lessor L.E."/>
            <person name="Hernandez A.C."/>
            <person name="Everett G.F.K."/>
        </authorList>
    </citation>
    <scope>NUCLEOTIDE SEQUENCE [LARGE SCALE GENOMIC DNA]</scope>
</reference>
<accession>A0A0A0RTG6</accession>
<name>A0A0A0RTG6_9CAUD</name>
<organism evidence="1 2">
    <name type="scientific">Escherichia phage Seurat</name>
    <dbReference type="NCBI Taxonomy" id="1540098"/>
    <lineage>
        <taxon>Viruses</taxon>
        <taxon>Duplodnaviria</taxon>
        <taxon>Heunggongvirae</taxon>
        <taxon>Uroviricota</taxon>
        <taxon>Caudoviricetes</taxon>
        <taxon>Queuovirinae</taxon>
        <taxon>Seuratvirus</taxon>
        <taxon>Seuratvirus seurat</taxon>
    </lineage>
</organism>
<evidence type="ECO:0000313" key="1">
    <source>
        <dbReference type="EMBL" id="AIW03876.1"/>
    </source>
</evidence>
<proteinExistence type="predicted"/>
<dbReference type="Pfam" id="PF23812">
    <property type="entry name" value="Phage_TAC_18"/>
    <property type="match status" value="1"/>
</dbReference>
<dbReference type="GeneID" id="24608625"/>
<dbReference type="RefSeq" id="YP_009151957.1">
    <property type="nucleotide sequence ID" value="NC_027378.1"/>
</dbReference>
<dbReference type="Proteomes" id="UP000030205">
    <property type="component" value="Segment"/>
</dbReference>
<sequence length="268" mass="30891">MTDTKKAKVAVAKSFRDFKTVSRANDPANTKPMNVVIPGVGDTGEKLYIRSRYCTEYREAELKAQRQLLALMQGKDGEVTDAMKEDILTRSLCNLVAGWTFDEPPTVDNVFEFLTENPTVREDLNVFAAKDSNFFLKARRQLIDKKILQWELNSKVPGGGSSLLSQLQKVEEQSGKTPPKLKEYREKEIPLCFEYLSTLFDDIYTGGDFSYTELHSYQVTMGLHLQPYECEILRQLWLEKRVSEAEQNAKLMESQMQNQNKGRRKRRR</sequence>
<dbReference type="OrthoDB" id="13709at10239"/>
<keyword evidence="2" id="KW-1185">Reference proteome</keyword>
<dbReference type="EMBL" id="KM236243">
    <property type="protein sequence ID" value="AIW03876.1"/>
    <property type="molecule type" value="Genomic_DNA"/>
</dbReference>
<gene>
    <name evidence="1" type="ORF">CPT_Seurat14</name>
</gene>
<dbReference type="KEGG" id="vg:24608625"/>
<dbReference type="InterPro" id="IPR056919">
    <property type="entry name" value="Phage_TAC_18"/>
</dbReference>
<evidence type="ECO:0000313" key="2">
    <source>
        <dbReference type="Proteomes" id="UP000030205"/>
    </source>
</evidence>
<protein>
    <submittedName>
        <fullName evidence="1">Tape measure chaperone</fullName>
    </submittedName>
</protein>